<evidence type="ECO:0000313" key="2">
    <source>
        <dbReference type="Proteomes" id="UP000552644"/>
    </source>
</evidence>
<evidence type="ECO:0000313" key="1">
    <source>
        <dbReference type="EMBL" id="MBB4920872.1"/>
    </source>
</evidence>
<gene>
    <name evidence="1" type="ORF">FHS44_008024</name>
</gene>
<proteinExistence type="predicted"/>
<reference evidence="1 2" key="1">
    <citation type="submission" date="2020-08" db="EMBL/GenBank/DDBJ databases">
        <title>Genomic Encyclopedia of Type Strains, Phase III (KMG-III): the genomes of soil and plant-associated and newly described type strains.</title>
        <authorList>
            <person name="Whitman W."/>
        </authorList>
    </citation>
    <scope>NUCLEOTIDE SEQUENCE [LARGE SCALE GENOMIC DNA]</scope>
    <source>
        <strain evidence="1 2">CECT 8840</strain>
    </source>
</reference>
<comment type="caution">
    <text evidence="1">The sequence shown here is derived from an EMBL/GenBank/DDBJ whole genome shotgun (WGS) entry which is preliminary data.</text>
</comment>
<accession>A0A7W7QW33</accession>
<dbReference type="Proteomes" id="UP000552644">
    <property type="component" value="Unassembled WGS sequence"/>
</dbReference>
<organism evidence="1 2">
    <name type="scientific">Streptosporangium saharense</name>
    <dbReference type="NCBI Taxonomy" id="1706840"/>
    <lineage>
        <taxon>Bacteria</taxon>
        <taxon>Bacillati</taxon>
        <taxon>Actinomycetota</taxon>
        <taxon>Actinomycetes</taxon>
        <taxon>Streptosporangiales</taxon>
        <taxon>Streptosporangiaceae</taxon>
        <taxon>Streptosporangium</taxon>
    </lineage>
</organism>
<dbReference type="AlphaFoldDB" id="A0A7W7QW33"/>
<protein>
    <submittedName>
        <fullName evidence="1">Uncharacterized protein</fullName>
    </submittedName>
</protein>
<dbReference type="RefSeq" id="WP_184725603.1">
    <property type="nucleotide sequence ID" value="NZ_JACHJP010000018.1"/>
</dbReference>
<sequence>MDDVLGRGPIGRWRTARGTATVLVGDEVIFAPDGTGLLRIHSVAFGGETLGFRWRMLGRAHLRIEPVDAGEDAVSLHLELRPHETDTGPQTVLAEAGNDGFWLLLDPLERIGDA</sequence>
<name>A0A7W7QW33_9ACTN</name>
<keyword evidence="2" id="KW-1185">Reference proteome</keyword>
<dbReference type="EMBL" id="JACHJP010000018">
    <property type="protein sequence ID" value="MBB4920872.1"/>
    <property type="molecule type" value="Genomic_DNA"/>
</dbReference>